<proteinExistence type="predicted"/>
<accession>A0A2K9MGP1</accession>
<dbReference type="Proteomes" id="UP000234882">
    <property type="component" value="Chromosome"/>
</dbReference>
<protein>
    <recommendedName>
        <fullName evidence="2">Flagellar motor switch protein FliN-like C-terminal domain-containing protein</fullName>
    </recommendedName>
</protein>
<keyword evidence="4" id="KW-1185">Reference proteome</keyword>
<evidence type="ECO:0000313" key="4">
    <source>
        <dbReference type="Proteomes" id="UP000234882"/>
    </source>
</evidence>
<dbReference type="Gene3D" id="2.30.330.10">
    <property type="entry name" value="SpoA-like"/>
    <property type="match status" value="1"/>
</dbReference>
<name>A0A2K9MGP1_9RHOB</name>
<dbReference type="InterPro" id="IPR036429">
    <property type="entry name" value="SpoA-like_sf"/>
</dbReference>
<dbReference type="SUPFAM" id="SSF101801">
    <property type="entry name" value="Surface presentation of antigens (SPOA)"/>
    <property type="match status" value="1"/>
</dbReference>
<dbReference type="KEGG" id="paru:CYR75_10505"/>
<gene>
    <name evidence="3" type="ORF">CYR75_10505</name>
</gene>
<evidence type="ECO:0000313" key="3">
    <source>
        <dbReference type="EMBL" id="AUM74652.1"/>
    </source>
</evidence>
<organism evidence="3 4">
    <name type="scientific">Paracoccus jeotgali</name>
    <dbReference type="NCBI Taxonomy" id="2065379"/>
    <lineage>
        <taxon>Bacteria</taxon>
        <taxon>Pseudomonadati</taxon>
        <taxon>Pseudomonadota</taxon>
        <taxon>Alphaproteobacteria</taxon>
        <taxon>Rhodobacterales</taxon>
        <taxon>Paracoccaceae</taxon>
        <taxon>Paracoccus</taxon>
    </lineage>
</organism>
<dbReference type="Pfam" id="PF01052">
    <property type="entry name" value="FliMN_C"/>
    <property type="match status" value="1"/>
</dbReference>
<evidence type="ECO:0000256" key="1">
    <source>
        <dbReference type="SAM" id="MobiDB-lite"/>
    </source>
</evidence>
<evidence type="ECO:0000259" key="2">
    <source>
        <dbReference type="Pfam" id="PF01052"/>
    </source>
</evidence>
<sequence length="382" mass="39741">MGEAPRQGALALLGQRLARAQAAAPVPVAARAVVPRPTPERGLANAVGRAAQRVCGLPTYPTQMRITPATLAELPELLPDRALVLVVEDASGALGVVGLCPAALTSLIEMQSIGRVTRAEPRERRATRTDAAICADFVNATLAELAGELAFLGADAPSRFRYASFVDDPRPLELMLDDLAYRAMRIDLRFGQGGVRDGALILFLPDPSPPSVLTHDSRDLPPAAAAPAEGPVPRSLAQAVSAVPLPLNVILCRRPILLRDLRALRPGDVLKLPPDAMSAVRIETAGGQLLHRGKLGTLHGNRAIRIGGARGTEDAASAAAQPTPHRDAAPAFDPGDEDASLFAPAGDGDAPPVSFLTEPPLGDAAHPDPFRGGAAGDRASPD</sequence>
<feature type="region of interest" description="Disordered" evidence="1">
    <location>
        <begin position="310"/>
        <end position="382"/>
    </location>
</feature>
<feature type="domain" description="Flagellar motor switch protein FliN-like C-terminal" evidence="2">
    <location>
        <begin position="239"/>
        <end position="306"/>
    </location>
</feature>
<dbReference type="InterPro" id="IPR001543">
    <property type="entry name" value="FliN-like_C"/>
</dbReference>
<dbReference type="AlphaFoldDB" id="A0A2K9MGP1"/>
<reference evidence="4" key="1">
    <citation type="submission" date="2017-12" db="EMBL/GenBank/DDBJ databases">
        <title>Genomic analysis of Paracoccus sp. CBA4604.</title>
        <authorList>
            <person name="Roh S.W."/>
            <person name="Kim J.Y."/>
            <person name="Kim J.S."/>
        </authorList>
    </citation>
    <scope>NUCLEOTIDE SEQUENCE [LARGE SCALE GENOMIC DNA]</scope>
    <source>
        <strain evidence="4">CBA4604</strain>
    </source>
</reference>
<dbReference type="EMBL" id="CP025583">
    <property type="protein sequence ID" value="AUM74652.1"/>
    <property type="molecule type" value="Genomic_DNA"/>
</dbReference>